<protein>
    <submittedName>
        <fullName evidence="1">Uncharacterized protein</fullName>
    </submittedName>
</protein>
<name>A0ABQ4WWS5_9ASTR</name>
<dbReference type="EMBL" id="BQNB010008995">
    <property type="protein sequence ID" value="GJS57285.1"/>
    <property type="molecule type" value="Genomic_DNA"/>
</dbReference>
<accession>A0ABQ4WWS5</accession>
<evidence type="ECO:0000313" key="2">
    <source>
        <dbReference type="Proteomes" id="UP001151760"/>
    </source>
</evidence>
<reference evidence="1" key="2">
    <citation type="submission" date="2022-01" db="EMBL/GenBank/DDBJ databases">
        <authorList>
            <person name="Yamashiro T."/>
            <person name="Shiraishi A."/>
            <person name="Satake H."/>
            <person name="Nakayama K."/>
        </authorList>
    </citation>
    <scope>NUCLEOTIDE SEQUENCE</scope>
</reference>
<organism evidence="1 2">
    <name type="scientific">Tanacetum coccineum</name>
    <dbReference type="NCBI Taxonomy" id="301880"/>
    <lineage>
        <taxon>Eukaryota</taxon>
        <taxon>Viridiplantae</taxon>
        <taxon>Streptophyta</taxon>
        <taxon>Embryophyta</taxon>
        <taxon>Tracheophyta</taxon>
        <taxon>Spermatophyta</taxon>
        <taxon>Magnoliopsida</taxon>
        <taxon>eudicotyledons</taxon>
        <taxon>Gunneridae</taxon>
        <taxon>Pentapetalae</taxon>
        <taxon>asterids</taxon>
        <taxon>campanulids</taxon>
        <taxon>Asterales</taxon>
        <taxon>Asteraceae</taxon>
        <taxon>Asteroideae</taxon>
        <taxon>Anthemideae</taxon>
        <taxon>Anthemidinae</taxon>
        <taxon>Tanacetum</taxon>
    </lineage>
</organism>
<sequence length="425" mass="49244">MLNHSKAEPIGLLKDVLCQVGVITIIEKVLFLDMPIDRDTPILVGRGFLYTCDSILNMIDRITSTFDGICHQTFRAAQTSLYTAESDSDDEEEYEIQRNKFGLPIYRPKPARYLNCSDSLDRSLALPEVLNPFKKICVWKKVVSFLGSLRVTLQHAEWKPDYTGCFNRKEDSDGQWHAQIRLTDPYGNIYDKGFTIRKHDDEAGSSRPKRSRQYETMEVVLLPQVYYEFLQWEGCNKDTKSRYNTKLAHLLPRINLCEAGTNEEIFTYVVWIGAFNINEPIYSELCHEFYSTYEFDEVYANDVLKTKKIIYDEHFNAQEYWLSISREENLSLSRSHAATIRNSVLRVLHKMITYGLCQRTTGYDKIQKNDLLLLSRVLSDEVIRSLSALIYCRDLDTTTLRELIDSEGRLIPKALRPNVPRVAIP</sequence>
<keyword evidence="2" id="KW-1185">Reference proteome</keyword>
<proteinExistence type="predicted"/>
<evidence type="ECO:0000313" key="1">
    <source>
        <dbReference type="EMBL" id="GJS57285.1"/>
    </source>
</evidence>
<comment type="caution">
    <text evidence="1">The sequence shown here is derived from an EMBL/GenBank/DDBJ whole genome shotgun (WGS) entry which is preliminary data.</text>
</comment>
<gene>
    <name evidence="1" type="ORF">Tco_0652069</name>
</gene>
<dbReference type="Proteomes" id="UP001151760">
    <property type="component" value="Unassembled WGS sequence"/>
</dbReference>
<reference evidence="1" key="1">
    <citation type="journal article" date="2022" name="Int. J. Mol. Sci.">
        <title>Draft Genome of Tanacetum Coccineum: Genomic Comparison of Closely Related Tanacetum-Family Plants.</title>
        <authorList>
            <person name="Yamashiro T."/>
            <person name="Shiraishi A."/>
            <person name="Nakayama K."/>
            <person name="Satake H."/>
        </authorList>
    </citation>
    <scope>NUCLEOTIDE SEQUENCE</scope>
</reference>